<keyword evidence="2" id="KW-0812">Transmembrane</keyword>
<evidence type="ECO:0000313" key="5">
    <source>
        <dbReference type="EMBL" id="SCN27158.1"/>
    </source>
</evidence>
<feature type="domain" description="RING-type" evidence="3">
    <location>
        <begin position="32"/>
        <end position="70"/>
    </location>
</feature>
<dbReference type="SMART" id="SM00184">
    <property type="entry name" value="RING"/>
    <property type="match status" value="1"/>
</dbReference>
<dbReference type="GO" id="GO:0008270">
    <property type="term" value="F:zinc ion binding"/>
    <property type="evidence" value="ECO:0007669"/>
    <property type="project" value="UniProtKB-KW"/>
</dbReference>
<organism evidence="4">
    <name type="scientific">Plasmodium berghei</name>
    <dbReference type="NCBI Taxonomy" id="5821"/>
    <lineage>
        <taxon>Eukaryota</taxon>
        <taxon>Sar</taxon>
        <taxon>Alveolata</taxon>
        <taxon>Apicomplexa</taxon>
        <taxon>Aconoidasida</taxon>
        <taxon>Haemosporida</taxon>
        <taxon>Plasmodiidae</taxon>
        <taxon>Plasmodium</taxon>
        <taxon>Plasmodium (Vinckeia)</taxon>
    </lineage>
</organism>
<name>A0A1C6YND3_PLABE</name>
<dbReference type="PANTHER" id="PTHR10131:SF94">
    <property type="entry name" value="TNF RECEPTOR-ASSOCIATED FACTOR 4"/>
    <property type="match status" value="1"/>
</dbReference>
<keyword evidence="1" id="KW-0863">Zinc-finger</keyword>
<dbReference type="Pfam" id="PF13923">
    <property type="entry name" value="zf-C3HC4_2"/>
    <property type="match status" value="1"/>
</dbReference>
<dbReference type="PROSITE" id="PS50089">
    <property type="entry name" value="ZF_RING_2"/>
    <property type="match status" value="1"/>
</dbReference>
<keyword evidence="2" id="KW-1133">Transmembrane helix</keyword>
<accession>A0A1C6YND3</accession>
<dbReference type="InterPro" id="IPR001841">
    <property type="entry name" value="Znf_RING"/>
</dbReference>
<evidence type="ECO:0000313" key="6">
    <source>
        <dbReference type="Proteomes" id="UP000220214"/>
    </source>
</evidence>
<proteinExistence type="predicted"/>
<gene>
    <name evidence="5" type="ORF">PBNK65E_000315300</name>
    <name evidence="4" type="ORF">PBNK65NY_000314700</name>
</gene>
<dbReference type="InterPro" id="IPR013083">
    <property type="entry name" value="Znf_RING/FYVE/PHD"/>
</dbReference>
<dbReference type="EMBL" id="LT614638">
    <property type="protein sequence ID" value="SCN27158.1"/>
    <property type="molecule type" value="Genomic_DNA"/>
</dbReference>
<dbReference type="Proteomes" id="UP000516480">
    <property type="component" value="Chromosome 12"/>
</dbReference>
<sequence>MSMNVLPLFHICSSFQLNNCLDPKNIYENFICSVCLDLFDTPVTTSCNHICCYKCMYYSLLHRRICPICKKIIKYDELKKISGKLKKEYEQLRIKCPLCNEEIRIKNQKKHFSVCKYKKCKNYILGCEYFDEKGKIEMHEEECEHRLINCSSCSNLFHYKNIVFVLSLKEKYELNIRFPYTYYSYYYNLLLNTNFNFFNYNYCINKNIHSNNYISRKIQIFKKLQYNLDHHLFSVNDKNNISIPINRNIPLSVCNHNIYYRTNNSNHTNNCDNNNNVEHKIVGVENNTNANNNSPNLHEGESNIPNTKFTCNGNAHTPLNNNANNFSLTTFLRNHADLESNIANGIDESNIEIVSNFGDSIGIRRFADINCFNDDDHNYIDNTNFIRDYSDVERIGEKKYLCGEYYMREKDRHIEKDISNCSSEDSSNEEPSAEEYLDILPLRKTYNFNEKNSKDTLIIIKELFQFDNINLSSIYVDNKDIFLCNKNCFINTIKNLKDELDKSLTLLYVSCCIGMPIMFSLGYMSFLTTKGFFKLSFLITTTFINLSRKIFNNLFK</sequence>
<dbReference type="EMBL" id="LT608148">
    <property type="protein sequence ID" value="SCM24747.1"/>
    <property type="molecule type" value="Genomic_DNA"/>
</dbReference>
<dbReference type="SUPFAM" id="SSF57850">
    <property type="entry name" value="RING/U-box"/>
    <property type="match status" value="1"/>
</dbReference>
<keyword evidence="1" id="KW-0479">Metal-binding</keyword>
<protein>
    <submittedName>
        <fullName evidence="4">Zinc finger protein, putative</fullName>
    </submittedName>
</protein>
<reference evidence="4" key="1">
    <citation type="submission" date="2016-08" db="EMBL/GenBank/DDBJ databases">
        <authorList>
            <consortium name="Pathogen Informatics"/>
        </authorList>
    </citation>
    <scope>NUCLEOTIDE SEQUENCE [LARGE SCALE GENOMIC DNA]</scope>
    <source>
        <strain evidence="4">NK65 ny</strain>
        <strain evidence="5 6">NK65e</strain>
    </source>
</reference>
<dbReference type="Proteomes" id="UP000220214">
    <property type="component" value="Chromosome 12"/>
</dbReference>
<dbReference type="SUPFAM" id="SSF49599">
    <property type="entry name" value="TRAF domain-like"/>
    <property type="match status" value="1"/>
</dbReference>
<feature type="transmembrane region" description="Helical" evidence="2">
    <location>
        <begin position="504"/>
        <end position="526"/>
    </location>
</feature>
<keyword evidence="2" id="KW-0472">Membrane</keyword>
<evidence type="ECO:0000256" key="1">
    <source>
        <dbReference type="PROSITE-ProRule" id="PRU00175"/>
    </source>
</evidence>
<dbReference type="AlphaFoldDB" id="A0A1C6YND3"/>
<evidence type="ECO:0000313" key="4">
    <source>
        <dbReference type="EMBL" id="SCM24747.1"/>
    </source>
</evidence>
<dbReference type="VEuPathDB" id="PlasmoDB:PBANKA_1211400"/>
<dbReference type="Gene3D" id="3.30.40.10">
    <property type="entry name" value="Zinc/RING finger domain, C3HC4 (zinc finger)"/>
    <property type="match status" value="1"/>
</dbReference>
<evidence type="ECO:0000256" key="2">
    <source>
        <dbReference type="SAM" id="Phobius"/>
    </source>
</evidence>
<keyword evidence="1" id="KW-0862">Zinc</keyword>
<dbReference type="PANTHER" id="PTHR10131">
    <property type="entry name" value="TNF RECEPTOR ASSOCIATED FACTOR"/>
    <property type="match status" value="1"/>
</dbReference>
<evidence type="ECO:0000259" key="3">
    <source>
        <dbReference type="PROSITE" id="PS50089"/>
    </source>
</evidence>